<dbReference type="Proteomes" id="UP001497512">
    <property type="component" value="Chromosome 13"/>
</dbReference>
<sequence>MVWSFFATGHGKGEVDGAGDLLKREVRSALGQQSRSSLIDRDTVVRIGALYGNFGTEKAVEHKWNVRTQYNCKESLMGIVSMMVVMDLSPTSTTDGHTQHNRAWSLHWPFQKHLSVIFSRLMGWKANYFYSSCPSYQLIQLRALGSIQEQPCRSHLQGAAYIGHVPGLNVGAQHQFLLLQHCS</sequence>
<name>A0ABP0TQ39_9BRYO</name>
<evidence type="ECO:0000313" key="2">
    <source>
        <dbReference type="Proteomes" id="UP001497512"/>
    </source>
</evidence>
<keyword evidence="2" id="KW-1185">Reference proteome</keyword>
<protein>
    <submittedName>
        <fullName evidence="1">Uncharacterized protein</fullName>
    </submittedName>
</protein>
<dbReference type="EMBL" id="OZ019905">
    <property type="protein sequence ID" value="CAK9201712.1"/>
    <property type="molecule type" value="Genomic_DNA"/>
</dbReference>
<reference evidence="1" key="1">
    <citation type="submission" date="2024-02" db="EMBL/GenBank/DDBJ databases">
        <authorList>
            <consortium name="ELIXIR-Norway"/>
            <consortium name="Elixir Norway"/>
        </authorList>
    </citation>
    <scope>NUCLEOTIDE SEQUENCE</scope>
</reference>
<organism evidence="1 2">
    <name type="scientific">Sphagnum troendelagicum</name>
    <dbReference type="NCBI Taxonomy" id="128251"/>
    <lineage>
        <taxon>Eukaryota</taxon>
        <taxon>Viridiplantae</taxon>
        <taxon>Streptophyta</taxon>
        <taxon>Embryophyta</taxon>
        <taxon>Bryophyta</taxon>
        <taxon>Sphagnophytina</taxon>
        <taxon>Sphagnopsida</taxon>
        <taxon>Sphagnales</taxon>
        <taxon>Sphagnaceae</taxon>
        <taxon>Sphagnum</taxon>
    </lineage>
</organism>
<accession>A0ABP0TQ39</accession>
<gene>
    <name evidence="1" type="ORF">CSSPTR1EN2_LOCUS6044</name>
</gene>
<evidence type="ECO:0000313" key="1">
    <source>
        <dbReference type="EMBL" id="CAK9201712.1"/>
    </source>
</evidence>
<proteinExistence type="predicted"/>